<dbReference type="OrthoDB" id="60033at2759"/>
<dbReference type="GO" id="GO:0043565">
    <property type="term" value="F:sequence-specific DNA binding"/>
    <property type="evidence" value="ECO:0007669"/>
    <property type="project" value="InterPro"/>
</dbReference>
<evidence type="ECO:0000256" key="4">
    <source>
        <dbReference type="ARBA" id="ARBA00023242"/>
    </source>
</evidence>
<sequence>MMAVVEIEAEGTRVENGWANPENSITPATRDVETKGARAAQEILVTIGAIIAQETVAANDWDRVLAFVRQLNIYGFHKVPHLQQGGLISEGPRAESWEFRNKHFRRSQLNLLDLIRRKKGTRGAADEEAQLPHAKWQRLNDDSSVARKVSSNRAPTLRHKVPSLPAIASKHALPQFNNAAVGNTPVPVAGTLIGMQSRFVEQVKQDINFFKFSLEDVIRQLQLAVNRDSTPDPALPAQISSFGVATATPTADPSAVYSFLQPFPMSLAHHEFAAMMSNGLNRANMDQLSGFQSSIGFFTQGGGVGLAAAGSIDDEYTKLLLDALNSDTAILPPAIDALGHGAQDTALHFGPITPTSIFTNDMALAAESAQPTARYNLKQLDR</sequence>
<evidence type="ECO:0000256" key="3">
    <source>
        <dbReference type="ARBA" id="ARBA00023125"/>
    </source>
</evidence>
<proteinExistence type="inferred from homology"/>
<evidence type="ECO:0000256" key="1">
    <source>
        <dbReference type="ARBA" id="ARBA00004123"/>
    </source>
</evidence>
<evidence type="ECO:0000313" key="7">
    <source>
        <dbReference type="EMBL" id="KAJ2751646.1"/>
    </source>
</evidence>
<dbReference type="InterPro" id="IPR036390">
    <property type="entry name" value="WH_DNA-bd_sf"/>
</dbReference>
<organism evidence="7 8">
    <name type="scientific">Coemansia pectinata</name>
    <dbReference type="NCBI Taxonomy" id="1052879"/>
    <lineage>
        <taxon>Eukaryota</taxon>
        <taxon>Fungi</taxon>
        <taxon>Fungi incertae sedis</taxon>
        <taxon>Zoopagomycota</taxon>
        <taxon>Kickxellomycotina</taxon>
        <taxon>Kickxellomycetes</taxon>
        <taxon>Kickxellales</taxon>
        <taxon>Kickxellaceae</taxon>
        <taxon>Coemansia</taxon>
    </lineage>
</organism>
<keyword evidence="7" id="KW-0346">Stress response</keyword>
<dbReference type="Gene3D" id="1.10.10.10">
    <property type="entry name" value="Winged helix-like DNA-binding domain superfamily/Winged helix DNA-binding domain"/>
    <property type="match status" value="1"/>
</dbReference>
<dbReference type="SUPFAM" id="SSF46785">
    <property type="entry name" value="Winged helix' DNA-binding domain"/>
    <property type="match status" value="1"/>
</dbReference>
<dbReference type="PANTHER" id="PTHR10015:SF427">
    <property type="entry name" value="HEAT SHOCK FACTOR PROTEIN"/>
    <property type="match status" value="1"/>
</dbReference>
<comment type="subcellular location">
    <subcellularLocation>
        <location evidence="1">Nucleus</location>
    </subcellularLocation>
</comment>
<dbReference type="InterPro" id="IPR036388">
    <property type="entry name" value="WH-like_DNA-bd_sf"/>
</dbReference>
<dbReference type="AlphaFoldDB" id="A0A9W8L9H3"/>
<gene>
    <name evidence="7" type="primary">CTA8_2</name>
    <name evidence="7" type="ORF">GGI19_004348</name>
</gene>
<dbReference type="GO" id="GO:0003700">
    <property type="term" value="F:DNA-binding transcription factor activity"/>
    <property type="evidence" value="ECO:0007669"/>
    <property type="project" value="InterPro"/>
</dbReference>
<keyword evidence="3" id="KW-0238">DNA-binding</keyword>
<dbReference type="EMBL" id="JANBUH010000373">
    <property type="protein sequence ID" value="KAJ2751646.1"/>
    <property type="molecule type" value="Genomic_DNA"/>
</dbReference>
<keyword evidence="8" id="KW-1185">Reference proteome</keyword>
<protein>
    <submittedName>
        <fullName evidence="7">Heat shock transcription factor</fullName>
    </submittedName>
</protein>
<comment type="caution">
    <text evidence="7">The sequence shown here is derived from an EMBL/GenBank/DDBJ whole genome shotgun (WGS) entry which is preliminary data.</text>
</comment>
<dbReference type="Proteomes" id="UP001140011">
    <property type="component" value="Unassembled WGS sequence"/>
</dbReference>
<comment type="similarity">
    <text evidence="2 5">Belongs to the HSF family.</text>
</comment>
<dbReference type="SMART" id="SM00415">
    <property type="entry name" value="HSF"/>
    <property type="match status" value="1"/>
</dbReference>
<feature type="domain" description="HSF-type DNA-binding" evidence="6">
    <location>
        <begin position="39"/>
        <end position="118"/>
    </location>
</feature>
<evidence type="ECO:0000313" key="8">
    <source>
        <dbReference type="Proteomes" id="UP001140011"/>
    </source>
</evidence>
<dbReference type="PANTHER" id="PTHR10015">
    <property type="entry name" value="HEAT SHOCK TRANSCRIPTION FACTOR"/>
    <property type="match status" value="1"/>
</dbReference>
<dbReference type="GO" id="GO:0005634">
    <property type="term" value="C:nucleus"/>
    <property type="evidence" value="ECO:0007669"/>
    <property type="project" value="UniProtKB-SubCell"/>
</dbReference>
<reference evidence="7" key="1">
    <citation type="submission" date="2022-07" db="EMBL/GenBank/DDBJ databases">
        <title>Phylogenomic reconstructions and comparative analyses of Kickxellomycotina fungi.</title>
        <authorList>
            <person name="Reynolds N.K."/>
            <person name="Stajich J.E."/>
            <person name="Barry K."/>
            <person name="Grigoriev I.V."/>
            <person name="Crous P."/>
            <person name="Smith M.E."/>
        </authorList>
    </citation>
    <scope>NUCLEOTIDE SEQUENCE</scope>
    <source>
        <strain evidence="7">BCRC 34297</strain>
    </source>
</reference>
<dbReference type="Pfam" id="PF00447">
    <property type="entry name" value="HSF_DNA-bind"/>
    <property type="match status" value="1"/>
</dbReference>
<evidence type="ECO:0000256" key="2">
    <source>
        <dbReference type="ARBA" id="ARBA00006403"/>
    </source>
</evidence>
<evidence type="ECO:0000256" key="5">
    <source>
        <dbReference type="RuleBase" id="RU004020"/>
    </source>
</evidence>
<dbReference type="InterPro" id="IPR000232">
    <property type="entry name" value="HSF_DNA-bd"/>
</dbReference>
<keyword evidence="4" id="KW-0539">Nucleus</keyword>
<evidence type="ECO:0000259" key="6">
    <source>
        <dbReference type="SMART" id="SM00415"/>
    </source>
</evidence>
<accession>A0A9W8L9H3</accession>
<name>A0A9W8L9H3_9FUNG</name>